<dbReference type="RefSeq" id="XP_022307800.1">
    <property type="nucleotide sequence ID" value="XM_022452092.1"/>
</dbReference>
<evidence type="ECO:0000256" key="2">
    <source>
        <dbReference type="SAM" id="SignalP"/>
    </source>
</evidence>
<organism evidence="4 5">
    <name type="scientific">Crassostrea virginica</name>
    <name type="common">Eastern oyster</name>
    <dbReference type="NCBI Taxonomy" id="6565"/>
    <lineage>
        <taxon>Eukaryota</taxon>
        <taxon>Metazoa</taxon>
        <taxon>Spiralia</taxon>
        <taxon>Lophotrochozoa</taxon>
        <taxon>Mollusca</taxon>
        <taxon>Bivalvia</taxon>
        <taxon>Autobranchia</taxon>
        <taxon>Pteriomorphia</taxon>
        <taxon>Ostreida</taxon>
        <taxon>Ostreoidea</taxon>
        <taxon>Ostreidae</taxon>
        <taxon>Crassostrea</taxon>
    </lineage>
</organism>
<dbReference type="AlphaFoldDB" id="A0A8B8BWY1"/>
<name>A0A8B8BWY1_CRAVI</name>
<dbReference type="PROSITE" id="PS00022">
    <property type="entry name" value="EGF_1"/>
    <property type="match status" value="1"/>
</dbReference>
<dbReference type="KEGG" id="cvn:111113798"/>
<reference evidence="4" key="1">
    <citation type="submission" date="2024-06" db="UniProtKB">
        <authorList>
            <consortium name="RefSeq"/>
        </authorList>
    </citation>
    <scope>NUCLEOTIDE SEQUENCE [LARGE SCALE GENOMIC DNA]</scope>
</reference>
<feature type="domain" description="EGF-like" evidence="3">
    <location>
        <begin position="47"/>
        <end position="80"/>
    </location>
</feature>
<evidence type="ECO:0000313" key="5">
    <source>
        <dbReference type="RefSeq" id="XP_022307800.1"/>
    </source>
</evidence>
<dbReference type="SUPFAM" id="SSF57196">
    <property type="entry name" value="EGF/Laminin"/>
    <property type="match status" value="1"/>
</dbReference>
<dbReference type="Gene3D" id="2.10.25.10">
    <property type="entry name" value="Laminin"/>
    <property type="match status" value="1"/>
</dbReference>
<protein>
    <submittedName>
        <fullName evidence="5">Neurogenic locus notch homolog protein 2-like</fullName>
    </submittedName>
</protein>
<proteinExistence type="predicted"/>
<keyword evidence="1" id="KW-0245">EGF-like domain</keyword>
<evidence type="ECO:0000313" key="4">
    <source>
        <dbReference type="Proteomes" id="UP000694844"/>
    </source>
</evidence>
<keyword evidence="1" id="KW-1015">Disulfide bond</keyword>
<feature type="disulfide bond" evidence="1">
    <location>
        <begin position="70"/>
        <end position="79"/>
    </location>
</feature>
<feature type="chain" id="PRO_5034495222" evidence="2">
    <location>
        <begin position="17"/>
        <end position="86"/>
    </location>
</feature>
<dbReference type="SMART" id="SM00181">
    <property type="entry name" value="EGF"/>
    <property type="match status" value="1"/>
</dbReference>
<keyword evidence="4" id="KW-1185">Reference proteome</keyword>
<sequence>MQRVIVMLMCVAIVCGKSLEKDGSITSLDAKVRVARLSRTTQRTIDVIDWCEPNPCKNGATCRVHDTCLCSPGWSGLYCDVVILNK</sequence>
<comment type="caution">
    <text evidence="1">Lacks conserved residue(s) required for the propagation of feature annotation.</text>
</comment>
<dbReference type="CDD" id="cd00054">
    <property type="entry name" value="EGF_CA"/>
    <property type="match status" value="1"/>
</dbReference>
<reference evidence="5" key="2">
    <citation type="submission" date="2025-08" db="UniProtKB">
        <authorList>
            <consortium name="RefSeq"/>
        </authorList>
    </citation>
    <scope>IDENTIFICATION</scope>
    <source>
        <tissue evidence="5">Whole sample</tissue>
    </source>
</reference>
<dbReference type="GeneID" id="111113798"/>
<dbReference type="PROSITE" id="PS01186">
    <property type="entry name" value="EGF_2"/>
    <property type="match status" value="1"/>
</dbReference>
<evidence type="ECO:0000256" key="1">
    <source>
        <dbReference type="PROSITE-ProRule" id="PRU00076"/>
    </source>
</evidence>
<gene>
    <name evidence="5" type="primary">LOC111113798</name>
</gene>
<dbReference type="InterPro" id="IPR000742">
    <property type="entry name" value="EGF"/>
</dbReference>
<accession>A0A8B8BWY1</accession>
<keyword evidence="2" id="KW-0732">Signal</keyword>
<dbReference type="OrthoDB" id="6162742at2759"/>
<feature type="signal peptide" evidence="2">
    <location>
        <begin position="1"/>
        <end position="16"/>
    </location>
</feature>
<dbReference type="Proteomes" id="UP000694844">
    <property type="component" value="Chromosome 1"/>
</dbReference>
<dbReference type="PROSITE" id="PS50026">
    <property type="entry name" value="EGF_3"/>
    <property type="match status" value="1"/>
</dbReference>
<dbReference type="Pfam" id="PF00008">
    <property type="entry name" value="EGF"/>
    <property type="match status" value="1"/>
</dbReference>
<evidence type="ECO:0000259" key="3">
    <source>
        <dbReference type="PROSITE" id="PS50026"/>
    </source>
</evidence>